<sequence length="201" mass="22600">MKKVLTTPIKDEDLTDIKAGDIIYLNGTLVTCRDVCHRRLIELKRELPIDLQGKAIFHAGPIVRKNGDKWEMVSVGPTTSMRMEKYEQAFLEQTGVKLVVGKGGMGPNTEQGCMKYKALHAIFPAGCAVLAATQVEEIEEVHWMDLGMPESLWVCRVKNFGPLIVSIDTHGNNLIEKNKKRFAAKRDAIVEEICEHVHYIK</sequence>
<evidence type="ECO:0000313" key="8">
    <source>
        <dbReference type="EMBL" id="QTF08285.1"/>
    </source>
</evidence>
<evidence type="ECO:0000256" key="4">
    <source>
        <dbReference type="ARBA" id="ARBA00039027"/>
    </source>
</evidence>
<dbReference type="EMBL" id="CP050854">
    <property type="protein sequence ID" value="QTF08285.1"/>
    <property type="molecule type" value="Genomic_DNA"/>
</dbReference>
<dbReference type="Pfam" id="PF05683">
    <property type="entry name" value="Fumerase_C"/>
    <property type="match status" value="1"/>
</dbReference>
<name>A0ABX7UVS7_9GAMM</name>
<dbReference type="Gene3D" id="3.20.130.10">
    <property type="entry name" value="Fe-S hydro-lyase, tartrate dehydratase beta-type, catalytic domain"/>
    <property type="match status" value="1"/>
</dbReference>
<keyword evidence="9" id="KW-1185">Reference proteome</keyword>
<feature type="domain" description="Fe-S hydro-lyase tartrate dehydratase beta-type catalytic" evidence="7">
    <location>
        <begin position="5"/>
        <end position="176"/>
    </location>
</feature>
<evidence type="ECO:0000259" key="7">
    <source>
        <dbReference type="Pfam" id="PF05683"/>
    </source>
</evidence>
<dbReference type="NCBIfam" id="NF006082">
    <property type="entry name" value="PRK08228.1"/>
    <property type="match status" value="1"/>
</dbReference>
<comment type="subunit">
    <text evidence="2">Heterotetramer of two alpha and two beta subunits.</text>
</comment>
<dbReference type="InterPro" id="IPR004647">
    <property type="entry name" value="Fe-S_hydro-lyase_TtdB-typ_cat"/>
</dbReference>
<dbReference type="SUPFAM" id="SSF117457">
    <property type="entry name" value="FumA C-terminal domain-like"/>
    <property type="match status" value="1"/>
</dbReference>
<evidence type="ECO:0000256" key="6">
    <source>
        <dbReference type="ARBA" id="ARBA00049253"/>
    </source>
</evidence>
<dbReference type="InterPro" id="IPR036660">
    <property type="entry name" value="Fe-S_hydroAse_TtdB_cat_sf"/>
</dbReference>
<reference evidence="8 9" key="1">
    <citation type="submission" date="2020-03" db="EMBL/GenBank/DDBJ databases">
        <authorList>
            <person name="Bakhshi Ganjeh M."/>
        </authorList>
    </citation>
    <scope>NUCLEOTIDE SEQUENCE [LARGE SCALE GENOMIC DNA]</scope>
    <source>
        <strain evidence="9">Iran 50</strain>
    </source>
</reference>
<dbReference type="PANTHER" id="PTHR43351:SF3">
    <property type="entry name" value="L(+)-TARTRATE DEHYDRATASE SUBUNIT BETA"/>
    <property type="match status" value="1"/>
</dbReference>
<dbReference type="NCBIfam" id="TIGR00723">
    <property type="entry name" value="ttdB_fumA_fumB"/>
    <property type="match status" value="1"/>
</dbReference>
<evidence type="ECO:0000313" key="9">
    <source>
        <dbReference type="Proteomes" id="UP000671960"/>
    </source>
</evidence>
<evidence type="ECO:0000256" key="3">
    <source>
        <dbReference type="ARBA" id="ARBA00023239"/>
    </source>
</evidence>
<gene>
    <name evidence="8" type="primary">ttdB</name>
    <name evidence="8" type="ORF">HC231_10465</name>
</gene>
<evidence type="ECO:0000256" key="1">
    <source>
        <dbReference type="ARBA" id="ARBA00008876"/>
    </source>
</evidence>
<comment type="similarity">
    <text evidence="1">Belongs to the class-I fumarase family.</text>
</comment>
<proteinExistence type="inferred from homology"/>
<comment type="catalytic activity">
    <reaction evidence="6">
        <text>(2R,3R)-tartrate = oxaloacetate + H2O</text>
        <dbReference type="Rhea" id="RHEA:15413"/>
        <dbReference type="ChEBI" id="CHEBI:15377"/>
        <dbReference type="ChEBI" id="CHEBI:16452"/>
        <dbReference type="ChEBI" id="CHEBI:30924"/>
        <dbReference type="EC" id="4.2.1.32"/>
    </reaction>
</comment>
<dbReference type="RefSeq" id="WP_208230911.1">
    <property type="nucleotide sequence ID" value="NZ_CP050854.1"/>
</dbReference>
<dbReference type="Proteomes" id="UP000671960">
    <property type="component" value="Chromosome"/>
</dbReference>
<accession>A0ABX7UVS7</accession>
<protein>
    <recommendedName>
        <fullName evidence="5">L(+)-tartrate dehydratase subunit beta</fullName>
        <ecNumber evidence="4">4.2.1.32</ecNumber>
    </recommendedName>
</protein>
<evidence type="ECO:0000256" key="5">
    <source>
        <dbReference type="ARBA" id="ARBA00039250"/>
    </source>
</evidence>
<dbReference type="GO" id="GO:0008730">
    <property type="term" value="F:L(+)-tartrate dehydratase activity"/>
    <property type="evidence" value="ECO:0007669"/>
    <property type="project" value="UniProtKB-EC"/>
</dbReference>
<organism evidence="8 9">
    <name type="scientific">Brenneria izadpanahii</name>
    <dbReference type="NCBI Taxonomy" id="2722756"/>
    <lineage>
        <taxon>Bacteria</taxon>
        <taxon>Pseudomonadati</taxon>
        <taxon>Pseudomonadota</taxon>
        <taxon>Gammaproteobacteria</taxon>
        <taxon>Enterobacterales</taxon>
        <taxon>Pectobacteriaceae</taxon>
        <taxon>Brenneria</taxon>
    </lineage>
</organism>
<dbReference type="EC" id="4.2.1.32" evidence="4"/>
<evidence type="ECO:0000256" key="2">
    <source>
        <dbReference type="ARBA" id="ARBA00011103"/>
    </source>
</evidence>
<keyword evidence="3 8" id="KW-0456">Lyase</keyword>
<dbReference type="PANTHER" id="PTHR43351">
    <property type="entry name" value="L(+)-TARTRATE DEHYDRATASE SUBUNIT BETA"/>
    <property type="match status" value="1"/>
</dbReference>